<dbReference type="InterPro" id="IPR006860">
    <property type="entry name" value="FecR"/>
</dbReference>
<evidence type="ECO:0000259" key="3">
    <source>
        <dbReference type="Pfam" id="PF16344"/>
    </source>
</evidence>
<dbReference type="PANTHER" id="PTHR30273:SF2">
    <property type="entry name" value="PROTEIN FECR"/>
    <property type="match status" value="1"/>
</dbReference>
<feature type="domain" description="FecR protein" evidence="2">
    <location>
        <begin position="121"/>
        <end position="210"/>
    </location>
</feature>
<dbReference type="Pfam" id="PF04773">
    <property type="entry name" value="FecR"/>
    <property type="match status" value="1"/>
</dbReference>
<dbReference type="PIRSF" id="PIRSF018266">
    <property type="entry name" value="FecR"/>
    <property type="match status" value="1"/>
</dbReference>
<evidence type="ECO:0000313" key="4">
    <source>
        <dbReference type="EMBL" id="MBD1426998.1"/>
    </source>
</evidence>
<reference evidence="4 5" key="1">
    <citation type="submission" date="2020-08" db="EMBL/GenBank/DDBJ databases">
        <title>Sphingobacterium sp. DN00404 isolated from aquaculture water.</title>
        <authorList>
            <person name="Zhang M."/>
        </authorList>
    </citation>
    <scope>NUCLEOTIDE SEQUENCE [LARGE SCALE GENOMIC DNA]</scope>
    <source>
        <strain evidence="4 5">KCTC 32294</strain>
    </source>
</reference>
<proteinExistence type="predicted"/>
<dbReference type="Gene3D" id="3.55.50.30">
    <property type="match status" value="1"/>
</dbReference>
<protein>
    <submittedName>
        <fullName evidence="4">FecR domain-containing protein</fullName>
    </submittedName>
</protein>
<dbReference type="Proteomes" id="UP000606494">
    <property type="component" value="Unassembled WGS sequence"/>
</dbReference>
<dbReference type="PANTHER" id="PTHR30273">
    <property type="entry name" value="PERIPLASMIC SIGNAL SENSOR AND SIGMA FACTOR ACTIVATOR FECR-RELATED"/>
    <property type="match status" value="1"/>
</dbReference>
<name>A0ABR7Y6Q8_9SPHI</name>
<gene>
    <name evidence="4" type="ORF">H8B17_15555</name>
</gene>
<dbReference type="Pfam" id="PF16344">
    <property type="entry name" value="FecR_C"/>
    <property type="match status" value="1"/>
</dbReference>
<dbReference type="EMBL" id="JACNYK010000004">
    <property type="protein sequence ID" value="MBD1426998.1"/>
    <property type="molecule type" value="Genomic_DNA"/>
</dbReference>
<sequence>MIRLFWQGMLSREDREKLLAKLTDGEEELRKGMANEFDTTPDDEQLHREEDYQLYLRRVIEKVGCADVPKRRVRPMWYRRGFAASLLLISGLVYLLWQQGTPEPDVEVRQLTRETTVYARDKGQMKVFTLNDGSEVKLYPGSSLTYDADYGKADRFLKLTGEARFVVAKDTLRPFIVEAKGYTTTALGTIFTVDARDRGRMRVRLLSGKVVVKSTPQTPFMIADQYLLPGEELAIQVDRSAMERRSFVEEPKSPVRVAPATSPSPKKGNGGTDLHFEETPLLEVLERIGAAKNLRFDLREADVRDFHFTGNFSEKDDVEMMLDIICTTNDLTYERQGDSSVKLRHLANGINK</sequence>
<evidence type="ECO:0000256" key="1">
    <source>
        <dbReference type="SAM" id="MobiDB-lite"/>
    </source>
</evidence>
<accession>A0ABR7Y6Q8</accession>
<dbReference type="InterPro" id="IPR012373">
    <property type="entry name" value="Ferrdict_sens_TM"/>
</dbReference>
<feature type="region of interest" description="Disordered" evidence="1">
    <location>
        <begin position="246"/>
        <end position="273"/>
    </location>
</feature>
<evidence type="ECO:0000313" key="5">
    <source>
        <dbReference type="Proteomes" id="UP000606494"/>
    </source>
</evidence>
<feature type="domain" description="Protein FecR C-terminal" evidence="3">
    <location>
        <begin position="274"/>
        <end position="339"/>
    </location>
</feature>
<organism evidence="4 5">
    <name type="scientific">Sphingobacterium arenae</name>
    <dbReference type="NCBI Taxonomy" id="1280598"/>
    <lineage>
        <taxon>Bacteria</taxon>
        <taxon>Pseudomonadati</taxon>
        <taxon>Bacteroidota</taxon>
        <taxon>Sphingobacteriia</taxon>
        <taxon>Sphingobacteriales</taxon>
        <taxon>Sphingobacteriaceae</taxon>
        <taxon>Sphingobacterium</taxon>
    </lineage>
</organism>
<dbReference type="Gene3D" id="2.60.120.1440">
    <property type="match status" value="1"/>
</dbReference>
<comment type="caution">
    <text evidence="4">The sequence shown here is derived from an EMBL/GenBank/DDBJ whole genome shotgun (WGS) entry which is preliminary data.</text>
</comment>
<dbReference type="InterPro" id="IPR032508">
    <property type="entry name" value="FecR_C"/>
</dbReference>
<keyword evidence="5" id="KW-1185">Reference proteome</keyword>
<evidence type="ECO:0000259" key="2">
    <source>
        <dbReference type="Pfam" id="PF04773"/>
    </source>
</evidence>